<accession>A0A239Y7S4</accession>
<reference evidence="3 4" key="1">
    <citation type="submission" date="2017-06" db="EMBL/GenBank/DDBJ databases">
        <authorList>
            <consortium name="Pathogen Informatics"/>
        </authorList>
    </citation>
    <scope>NUCLEOTIDE SEQUENCE [LARGE SCALE GENOMIC DNA]</scope>
    <source>
        <strain evidence="3 4">NCTC12018</strain>
    </source>
</reference>
<dbReference type="SUPFAM" id="SSF53807">
    <property type="entry name" value="Helical backbone' metal receptor"/>
    <property type="match status" value="1"/>
</dbReference>
<dbReference type="AlphaFoldDB" id="A0A239Y7S4"/>
<evidence type="ECO:0000259" key="2">
    <source>
        <dbReference type="PROSITE" id="PS50983"/>
    </source>
</evidence>
<dbReference type="InterPro" id="IPR050902">
    <property type="entry name" value="ABC_Transporter_SBP"/>
</dbReference>
<evidence type="ECO:0000313" key="3">
    <source>
        <dbReference type="EMBL" id="SNV54436.1"/>
    </source>
</evidence>
<dbReference type="Proteomes" id="UP000214973">
    <property type="component" value="Chromosome 1"/>
</dbReference>
<feature type="domain" description="Fe/B12 periplasmic-binding" evidence="2">
    <location>
        <begin position="62"/>
        <end position="316"/>
    </location>
</feature>
<dbReference type="EMBL" id="LT906470">
    <property type="protein sequence ID" value="SNV54436.1"/>
    <property type="molecule type" value="Genomic_DNA"/>
</dbReference>
<keyword evidence="4" id="KW-1185">Reference proteome</keyword>
<dbReference type="GO" id="GO:0071281">
    <property type="term" value="P:cellular response to iron ion"/>
    <property type="evidence" value="ECO:0007669"/>
    <property type="project" value="TreeGrafter"/>
</dbReference>
<dbReference type="InterPro" id="IPR002491">
    <property type="entry name" value="ABC_transptr_periplasmic_BD"/>
</dbReference>
<dbReference type="Gene3D" id="3.40.50.1980">
    <property type="entry name" value="Nitrogenase molybdenum iron protein domain"/>
    <property type="match status" value="2"/>
</dbReference>
<dbReference type="PROSITE" id="PS51257">
    <property type="entry name" value="PROKAR_LIPOPROTEIN"/>
    <property type="match status" value="1"/>
</dbReference>
<dbReference type="PROSITE" id="PS50983">
    <property type="entry name" value="FE_B12_PBP"/>
    <property type="match status" value="1"/>
</dbReference>
<organism evidence="3 4">
    <name type="scientific">Veillonella rodentium</name>
    <dbReference type="NCBI Taxonomy" id="248315"/>
    <lineage>
        <taxon>Bacteria</taxon>
        <taxon>Bacillati</taxon>
        <taxon>Bacillota</taxon>
        <taxon>Negativicutes</taxon>
        <taxon>Veillonellales</taxon>
        <taxon>Veillonellaceae</taxon>
        <taxon>Veillonella</taxon>
    </lineage>
</organism>
<evidence type="ECO:0000313" key="4">
    <source>
        <dbReference type="Proteomes" id="UP000214973"/>
    </source>
</evidence>
<dbReference type="KEGG" id="vrm:44547418_00071"/>
<gene>
    <name evidence="3" type="ORF">SAMEA44547418_00071</name>
</gene>
<proteinExistence type="inferred from homology"/>
<evidence type="ECO:0000256" key="1">
    <source>
        <dbReference type="ARBA" id="ARBA00008814"/>
    </source>
</evidence>
<comment type="similarity">
    <text evidence="1">Belongs to the bacterial solute-binding protein 8 family.</text>
</comment>
<name>A0A239Y7S4_9FIRM</name>
<protein>
    <submittedName>
        <fullName evidence="3">Corrinoid ABC transporter substrate-binding protein</fullName>
    </submittedName>
</protein>
<sequence>MKDMGMKSIGIKQTWSIFGIIFMLMFLLCGCGPEQSNQQNTGAFTMTDARGTAVNISERPQRIVPIGVSTEDIVLSMVTPDRVAAIGTLPNNVPDASSHVKGRVKSSSESLLSVKPDLVIMPDWVSPENINEIRGMNIPLYVYKTPGTVKEAKEVMGEIAKVLKASDNSLIAAMDKDLAEIDGIVTSHADGAQPVAVLYTRLGVTGGKGSTFDDMCGYMHVKNGAAAIGLGLTDNGTREDLIRINPDVIIIPSEAYNQDQYSEVNMDQLYSDPALQGVKAIQNHRVYTVDARMLMSYSQFMTKAMLDMTRYIYNVQ</sequence>
<dbReference type="Pfam" id="PF01497">
    <property type="entry name" value="Peripla_BP_2"/>
    <property type="match status" value="1"/>
</dbReference>
<dbReference type="PANTHER" id="PTHR30535:SF34">
    <property type="entry name" value="MOLYBDATE-BINDING PROTEIN MOLA"/>
    <property type="match status" value="1"/>
</dbReference>
<dbReference type="PANTHER" id="PTHR30535">
    <property type="entry name" value="VITAMIN B12-BINDING PROTEIN"/>
    <property type="match status" value="1"/>
</dbReference>